<dbReference type="OrthoDB" id="408373at2759"/>
<evidence type="ECO:0000313" key="2">
    <source>
        <dbReference type="EMBL" id="KRX02487.1"/>
    </source>
</evidence>
<reference evidence="2 3" key="1">
    <citation type="journal article" date="2015" name="Sci. Rep.">
        <title>Genome of the facultative scuticociliatosis pathogen Pseudocohnilembus persalinus provides insight into its virulence through horizontal gene transfer.</title>
        <authorList>
            <person name="Xiong J."/>
            <person name="Wang G."/>
            <person name="Cheng J."/>
            <person name="Tian M."/>
            <person name="Pan X."/>
            <person name="Warren A."/>
            <person name="Jiang C."/>
            <person name="Yuan D."/>
            <person name="Miao W."/>
        </authorList>
    </citation>
    <scope>NUCLEOTIDE SEQUENCE [LARGE SCALE GENOMIC DNA]</scope>
    <source>
        <strain evidence="2">36N120E</strain>
    </source>
</reference>
<evidence type="ECO:0000259" key="1">
    <source>
        <dbReference type="Pfam" id="PF00561"/>
    </source>
</evidence>
<sequence>MSKDKKKNDKNLLTEFELDKYIQIYPFQYITLDNHETISYRIINSRKKDMLKNKKLTKKKQQYIVFLHGNLSGQRHWEPLFPYLTQREDFTYVTIDLRGFGRSSYLQRVESLEDFADDVKKVIDELDIKQFMLVGWSMGGGIALNFAIKYPSMVTKLFLVSCIHYQGYNPIFNIKKLQFQFQQNKIKLKQRFPPFMQKDPETKELERVTDIHTIEDKSKRIDKSLKDKDKNFLRIFFGSMLVQSKKKWFAQSKVLEAAFKETLKQRNYVDSITCQHFFDISEQISQLCCPVLFYHGDTDVLIPLEKAKDNLQVVRKYIGKENCILIVKKQCGHAVVFEYPKDVARTLLVFADLNFRKKKNIFGSPNL</sequence>
<comment type="caution">
    <text evidence="2">The sequence shown here is derived from an EMBL/GenBank/DDBJ whole genome shotgun (WGS) entry which is preliminary data.</text>
</comment>
<dbReference type="InParanoid" id="A0A0V0QJR8"/>
<dbReference type="InterPro" id="IPR029058">
    <property type="entry name" value="AB_hydrolase_fold"/>
</dbReference>
<keyword evidence="3" id="KW-1185">Reference proteome</keyword>
<dbReference type="GO" id="GO:0003824">
    <property type="term" value="F:catalytic activity"/>
    <property type="evidence" value="ECO:0007669"/>
    <property type="project" value="InterPro"/>
</dbReference>
<dbReference type="Gene3D" id="3.40.50.1820">
    <property type="entry name" value="alpha/beta hydrolase"/>
    <property type="match status" value="1"/>
</dbReference>
<dbReference type="PRINTS" id="PR00111">
    <property type="entry name" value="ABHYDROLASE"/>
</dbReference>
<dbReference type="InterPro" id="IPR000073">
    <property type="entry name" value="AB_hydrolase_1"/>
</dbReference>
<protein>
    <recommendedName>
        <fullName evidence="1">AB hydrolase-1 domain-containing protein</fullName>
    </recommendedName>
</protein>
<name>A0A0V0QJR8_PSEPJ</name>
<accession>A0A0V0QJR8</accession>
<proteinExistence type="predicted"/>
<dbReference type="PRINTS" id="PR00412">
    <property type="entry name" value="EPOXHYDRLASE"/>
</dbReference>
<evidence type="ECO:0000313" key="3">
    <source>
        <dbReference type="Proteomes" id="UP000054937"/>
    </source>
</evidence>
<dbReference type="Proteomes" id="UP000054937">
    <property type="component" value="Unassembled WGS sequence"/>
</dbReference>
<dbReference type="EMBL" id="LDAU01000154">
    <property type="protein sequence ID" value="KRX02487.1"/>
    <property type="molecule type" value="Genomic_DNA"/>
</dbReference>
<dbReference type="AlphaFoldDB" id="A0A0V0QJR8"/>
<organism evidence="2 3">
    <name type="scientific">Pseudocohnilembus persalinus</name>
    <name type="common">Ciliate</name>
    <dbReference type="NCBI Taxonomy" id="266149"/>
    <lineage>
        <taxon>Eukaryota</taxon>
        <taxon>Sar</taxon>
        <taxon>Alveolata</taxon>
        <taxon>Ciliophora</taxon>
        <taxon>Intramacronucleata</taxon>
        <taxon>Oligohymenophorea</taxon>
        <taxon>Scuticociliatia</taxon>
        <taxon>Philasterida</taxon>
        <taxon>Pseudocohnilembidae</taxon>
        <taxon>Pseudocohnilembus</taxon>
    </lineage>
</organism>
<dbReference type="SUPFAM" id="SSF53474">
    <property type="entry name" value="alpha/beta-Hydrolases"/>
    <property type="match status" value="1"/>
</dbReference>
<dbReference type="Pfam" id="PF00561">
    <property type="entry name" value="Abhydrolase_1"/>
    <property type="match status" value="1"/>
</dbReference>
<dbReference type="PANTHER" id="PTHR43798">
    <property type="entry name" value="MONOACYLGLYCEROL LIPASE"/>
    <property type="match status" value="1"/>
</dbReference>
<dbReference type="InterPro" id="IPR000639">
    <property type="entry name" value="Epox_hydrolase-like"/>
</dbReference>
<dbReference type="InterPro" id="IPR050266">
    <property type="entry name" value="AB_hydrolase_sf"/>
</dbReference>
<feature type="domain" description="AB hydrolase-1" evidence="1">
    <location>
        <begin position="64"/>
        <end position="338"/>
    </location>
</feature>
<dbReference type="OMA" id="HETISYR"/>
<gene>
    <name evidence="2" type="ORF">PPERSA_11827</name>
</gene>